<name>A0A9Q5X6V2_9BACT</name>
<organism evidence="3 4">
    <name type="scientific">Parabacteroides johnsonii</name>
    <dbReference type="NCBI Taxonomy" id="387661"/>
    <lineage>
        <taxon>Bacteria</taxon>
        <taxon>Pseudomonadati</taxon>
        <taxon>Bacteroidota</taxon>
        <taxon>Bacteroidia</taxon>
        <taxon>Bacteroidales</taxon>
        <taxon>Tannerellaceae</taxon>
        <taxon>Parabacteroides</taxon>
    </lineage>
</organism>
<feature type="region of interest" description="Disordered" evidence="1">
    <location>
        <begin position="272"/>
        <end position="292"/>
    </location>
</feature>
<evidence type="ECO:0000313" key="3">
    <source>
        <dbReference type="EMBL" id="OUO01312.1"/>
    </source>
</evidence>
<gene>
    <name evidence="3" type="ORF">B5F96_17885</name>
</gene>
<proteinExistence type="predicted"/>
<reference evidence="4" key="1">
    <citation type="submission" date="2017-04" db="EMBL/GenBank/DDBJ databases">
        <title>Function of individual gut microbiota members based on whole genome sequencing of pure cultures obtained from chicken caecum.</title>
        <authorList>
            <person name="Medvecky M."/>
            <person name="Cejkova D."/>
            <person name="Polansky O."/>
            <person name="Karasova D."/>
            <person name="Kubasova T."/>
            <person name="Cizek A."/>
            <person name="Rychlik I."/>
        </authorList>
    </citation>
    <scope>NUCLEOTIDE SEQUENCE [LARGE SCALE GENOMIC DNA]</scope>
    <source>
        <strain evidence="4">An42</strain>
    </source>
</reference>
<dbReference type="RefSeq" id="WP_087375790.1">
    <property type="nucleotide sequence ID" value="NZ_CAJLBM010000076.1"/>
</dbReference>
<protein>
    <recommendedName>
        <fullName evidence="5">Major fimbrial subunit protein N-terminal domain-containing protein</fullName>
    </recommendedName>
</protein>
<keyword evidence="2" id="KW-0732">Signal</keyword>
<accession>A0A9Q5X6V2</accession>
<feature type="signal peptide" evidence="2">
    <location>
        <begin position="1"/>
        <end position="27"/>
    </location>
</feature>
<comment type="caution">
    <text evidence="3">The sequence shown here is derived from an EMBL/GenBank/DDBJ whole genome shotgun (WGS) entry which is preliminary data.</text>
</comment>
<dbReference type="Proteomes" id="UP000195975">
    <property type="component" value="Unassembled WGS sequence"/>
</dbReference>
<feature type="chain" id="PRO_5040347739" description="Major fimbrial subunit protein N-terminal domain-containing protein" evidence="2">
    <location>
        <begin position="28"/>
        <end position="556"/>
    </location>
</feature>
<evidence type="ECO:0000313" key="4">
    <source>
        <dbReference type="Proteomes" id="UP000195975"/>
    </source>
</evidence>
<dbReference type="EMBL" id="NFIJ01000035">
    <property type="protein sequence ID" value="OUO01312.1"/>
    <property type="molecule type" value="Genomic_DNA"/>
</dbReference>
<evidence type="ECO:0000256" key="1">
    <source>
        <dbReference type="SAM" id="MobiDB-lite"/>
    </source>
</evidence>
<dbReference type="AlphaFoldDB" id="A0A9Q5X6V2"/>
<evidence type="ECO:0008006" key="5">
    <source>
        <dbReference type="Google" id="ProtNLM"/>
    </source>
</evidence>
<evidence type="ECO:0000256" key="2">
    <source>
        <dbReference type="SAM" id="SignalP"/>
    </source>
</evidence>
<sequence>MKNKLYKTAKAVAPSLLLLLFLLPACSDESSNTPDIPETKYAKLTITLGSADSAEPSYTKAMGDNDIFNTDSADLAHEHFIKDWWIVVMKLNNSSFSVDSIISNTTANNVDDDSETEVGMDLIIGETYKFYAFTNLDGLVTTDKDEVLNGLKGKSEADMLNLAVTMQEMDKYVKDATHTTPAEIPMSSYGYTHVITDDPNKNQLSICLFRLLGKVSIDVTNGTGKEVTLNKITMGKFRTTGQIFLFPYDATTNLGYEKGNLFVGKGQGDEYKLQSPDFPNENDADERTKGKDKEFELNQSLASNADKPYNYSFYINETSYKNQETNASDMTIALDVSGVEKDLAPKNTKFYFVRRNDLLKIPVLISDASTNVTVSQKHMPIGGLPIQLTFPDGAIISDQTVHLDHAGEVKIGYELKMVNNATDWSLKYYESTFQTGKQFCCAQVEDNKKYDNGEGLILEGDTITVGTDADTKMWTKLPWLGTEQNPVYGYKLTPDKVTVDGTEKDSPTSGCFTIRVQEVASGTAKIKLTLVATKDNNEVILPYTLTIKFGKKGGNA</sequence>